<organism evidence="9 10">
    <name type="scientific">Raphidocelis subcapitata</name>
    <dbReference type="NCBI Taxonomy" id="307507"/>
    <lineage>
        <taxon>Eukaryota</taxon>
        <taxon>Viridiplantae</taxon>
        <taxon>Chlorophyta</taxon>
        <taxon>core chlorophytes</taxon>
        <taxon>Chlorophyceae</taxon>
        <taxon>CS clade</taxon>
        <taxon>Sphaeropleales</taxon>
        <taxon>Selenastraceae</taxon>
        <taxon>Raphidocelis</taxon>
    </lineage>
</organism>
<feature type="transmembrane region" description="Helical" evidence="8">
    <location>
        <begin position="565"/>
        <end position="590"/>
    </location>
</feature>
<dbReference type="Pfam" id="PF02417">
    <property type="entry name" value="Chromate_transp"/>
    <property type="match status" value="2"/>
</dbReference>
<dbReference type="InterPro" id="IPR003370">
    <property type="entry name" value="Chromate_transpt"/>
</dbReference>
<proteinExistence type="inferred from homology"/>
<dbReference type="PANTHER" id="PTHR33567">
    <property type="entry name" value="CHROMATE ION TRANSPORTER (EUROFUNG)"/>
    <property type="match status" value="1"/>
</dbReference>
<reference evidence="9 10" key="1">
    <citation type="journal article" date="2018" name="Sci. Rep.">
        <title>Raphidocelis subcapitata (=Pseudokirchneriella subcapitata) provides an insight into genome evolution and environmental adaptations in the Sphaeropleales.</title>
        <authorList>
            <person name="Suzuki S."/>
            <person name="Yamaguchi H."/>
            <person name="Nakajima N."/>
            <person name="Kawachi M."/>
        </authorList>
    </citation>
    <scope>NUCLEOTIDE SEQUENCE [LARGE SCALE GENOMIC DNA]</scope>
    <source>
        <strain evidence="9 10">NIES-35</strain>
    </source>
</reference>
<feature type="transmembrane region" description="Helical" evidence="8">
    <location>
        <begin position="501"/>
        <end position="521"/>
    </location>
</feature>
<evidence type="ECO:0000256" key="2">
    <source>
        <dbReference type="ARBA" id="ARBA00005262"/>
    </source>
</evidence>
<dbReference type="GO" id="GO:0005886">
    <property type="term" value="C:plasma membrane"/>
    <property type="evidence" value="ECO:0007669"/>
    <property type="project" value="UniProtKB-SubCell"/>
</dbReference>
<protein>
    <submittedName>
        <fullName evidence="9">CHR family transporter: chromate ion</fullName>
    </submittedName>
</protein>
<evidence type="ECO:0000313" key="9">
    <source>
        <dbReference type="EMBL" id="GBF94520.1"/>
    </source>
</evidence>
<feature type="transmembrane region" description="Helical" evidence="8">
    <location>
        <begin position="755"/>
        <end position="772"/>
    </location>
</feature>
<feature type="transmembrane region" description="Helical" evidence="8">
    <location>
        <begin position="723"/>
        <end position="743"/>
    </location>
</feature>
<dbReference type="OrthoDB" id="2160638at2759"/>
<sequence>MRGKSPQRLTMTARTWATVAATSFAALLVCTAMLRSCRESHKHVLSLPSAAAGAGSSASAAVARSGSSSAAAAAPAGAPPAAAFAAGGPPLERLAAWPRTSAADACPDPPIVFAREFFVSALAERNEELATALRASLRANPCGLHRFIVSEAGWAADLEAYQKESGAAVEVYYAQIILIARLFEAAGLKSALGGGPGSVFVASTADVAVPRMDAVPSACADAFKPERRALLVMSRVDMHSKNLDCEYYKGQGSFDVYVAAADLVTPQVLFALQVPPYYWGVENLSAFALAGSSSNVFNLCPKLQGGAPQGQQGATFDVETPAPRGSNGTAAPGKDTAAPVAVAAAAAAGGTGHDEAEPGTGALVEHVTYAEIAKQFSLLGWTAFGGPAAHIGIMQKRLVDKLHWMSTEVYAELFALAQCMPGPASTQVSFACGIIKKGASGGLLSGVLFQYPGAFIMAAVGVLAAEFLANPQGWLNGLTAGVSAVGVAMVASAAKAMAGKLCAGWLRASICTVAVIVAYYWPQAYTFPALIAAGGLATLLWSWIRKEPVPQSTTSDESIRSHGVNRVWGALLLLLWISVLVVCIVLVNALKPAPLLLRWWEAFYRIGSIIYGGGQVVLPMLYTEVVQQTCDAAGACVDAPGTWVTSKQFYAGLGVVQALPGPLFNFSSYLGAIMAMNAGYVFVVGSLLAWFGLFAPGVLIIFGVMPFWGAFRNWPVYKRALPGFNAAGVGLIITSVFSLTLGAMQARANSAARTSPFPTTSLCLGVLAFTAVDQLKLFEPAVVVVGGALGVAAWALKMK</sequence>
<evidence type="ECO:0000256" key="3">
    <source>
        <dbReference type="ARBA" id="ARBA00022475"/>
    </source>
</evidence>
<keyword evidence="4 8" id="KW-0812">Transmembrane</keyword>
<name>A0A2V0P9I7_9CHLO</name>
<dbReference type="EMBL" id="BDRX01000052">
    <property type="protein sequence ID" value="GBF94520.1"/>
    <property type="molecule type" value="Genomic_DNA"/>
</dbReference>
<gene>
    <name evidence="9" type="ORF">Rsub_07054</name>
</gene>
<evidence type="ECO:0000313" key="10">
    <source>
        <dbReference type="Proteomes" id="UP000247498"/>
    </source>
</evidence>
<dbReference type="AlphaFoldDB" id="A0A2V0P9I7"/>
<comment type="caution">
    <text evidence="9">The sequence shown here is derived from an EMBL/GenBank/DDBJ whole genome shotgun (WGS) entry which is preliminary data.</text>
</comment>
<dbReference type="PANTHER" id="PTHR33567:SF3">
    <property type="entry name" value="CHROMATE ION TRANSPORTER (EUROFUNG)"/>
    <property type="match status" value="1"/>
</dbReference>
<evidence type="ECO:0000256" key="5">
    <source>
        <dbReference type="ARBA" id="ARBA00022989"/>
    </source>
</evidence>
<feature type="transmembrane region" description="Helical" evidence="8">
    <location>
        <begin position="474"/>
        <end position="494"/>
    </location>
</feature>
<keyword evidence="6 8" id="KW-0472">Membrane</keyword>
<dbReference type="InterPro" id="IPR014047">
    <property type="entry name" value="Chr_Tranpt_l_chain"/>
</dbReference>
<dbReference type="STRING" id="307507.A0A2V0P9I7"/>
<feature type="transmembrane region" description="Helical" evidence="8">
    <location>
        <begin position="15"/>
        <end position="34"/>
    </location>
</feature>
<feature type="transmembrane region" description="Helical" evidence="8">
    <location>
        <begin position="690"/>
        <end position="711"/>
    </location>
</feature>
<evidence type="ECO:0000256" key="8">
    <source>
        <dbReference type="SAM" id="Phobius"/>
    </source>
</evidence>
<feature type="transmembrane region" description="Helical" evidence="8">
    <location>
        <begin position="778"/>
        <end position="796"/>
    </location>
</feature>
<feature type="transmembrane region" description="Helical" evidence="8">
    <location>
        <begin position="443"/>
        <end position="468"/>
    </location>
</feature>
<evidence type="ECO:0000256" key="6">
    <source>
        <dbReference type="ARBA" id="ARBA00023136"/>
    </source>
</evidence>
<dbReference type="NCBIfam" id="TIGR00937">
    <property type="entry name" value="2A51"/>
    <property type="match status" value="1"/>
</dbReference>
<feature type="region of interest" description="Disordered" evidence="7">
    <location>
        <begin position="308"/>
        <end position="334"/>
    </location>
</feature>
<evidence type="ECO:0000256" key="1">
    <source>
        <dbReference type="ARBA" id="ARBA00004651"/>
    </source>
</evidence>
<evidence type="ECO:0000256" key="7">
    <source>
        <dbReference type="SAM" id="MobiDB-lite"/>
    </source>
</evidence>
<comment type="similarity">
    <text evidence="2">Belongs to the chromate ion transporter (CHR) (TC 2.A.51) family.</text>
</comment>
<keyword evidence="10" id="KW-1185">Reference proteome</keyword>
<dbReference type="InParanoid" id="A0A2V0P9I7"/>
<comment type="subcellular location">
    <subcellularLocation>
        <location evidence="1">Cell membrane</location>
        <topology evidence="1">Multi-pass membrane protein</topology>
    </subcellularLocation>
</comment>
<accession>A0A2V0P9I7</accession>
<dbReference type="GO" id="GO:0015109">
    <property type="term" value="F:chromate transmembrane transporter activity"/>
    <property type="evidence" value="ECO:0007669"/>
    <property type="project" value="InterPro"/>
</dbReference>
<keyword evidence="5 8" id="KW-1133">Transmembrane helix</keyword>
<dbReference type="Proteomes" id="UP000247498">
    <property type="component" value="Unassembled WGS sequence"/>
</dbReference>
<keyword evidence="3" id="KW-1003">Cell membrane</keyword>
<feature type="transmembrane region" description="Helical" evidence="8">
    <location>
        <begin position="527"/>
        <end position="544"/>
    </location>
</feature>
<evidence type="ECO:0000256" key="4">
    <source>
        <dbReference type="ARBA" id="ARBA00022692"/>
    </source>
</evidence>